<dbReference type="InterPro" id="IPR052336">
    <property type="entry name" value="MlaD_Phospholipid_Transporter"/>
</dbReference>
<dbReference type="eggNOG" id="COG1463">
    <property type="taxonomic scope" value="Bacteria"/>
</dbReference>
<sequence length="493" mass="54714">MTAISSEAKVGLFVLVGLIILGYMSFRVGQQGFGLKKGYRVEVAFDNVSGLEKDASVQIAGVEMGRVESIRLKDGKAMVTLRINPDVKLERDVMASIKTHGVLGDKYIELSPGTKGEGYIAPGGQIAVAERAADIDRLLQQFALIADDVKAVSGALSKVLGGQAGEESIGAIIENTRQLTCNLNKVVLNNEENLRTMLENTRELTGNLNSMVTRNDENVTQMIESLKSASREMEKTFAALSDISEGMKRGEGTMGQLLTDKTMAEKLNRTMTSLESVAEKIDQGKGTIGKLVNEQETVDNLNESLGGINRYVNKAEQFRTFLSYRGEYLFDKSDAKSYLDVRIQPRHDRFYVLGLVNDPRGRRTVKDTTVNGVTTRTEEWDKSELLFNAQLGKRFRNVVLRGGLFESTGGVGIDYLTLNDNLKLTFEAFDFSDDRDAHLKGYAEYRLFKHLYLTAGWDDFISDEGNRSPFAGLAIRFEDDDLKYLLTSTPIPR</sequence>
<dbReference type="GO" id="GO:0005543">
    <property type="term" value="F:phospholipid binding"/>
    <property type="evidence" value="ECO:0007669"/>
    <property type="project" value="TreeGrafter"/>
</dbReference>
<dbReference type="KEGG" id="sat:SYN_00409"/>
<dbReference type="InterPro" id="IPR003399">
    <property type="entry name" value="Mce/MlaD"/>
</dbReference>
<keyword evidence="3" id="KW-1185">Reference proteome</keyword>
<dbReference type="InParanoid" id="Q2LS06"/>
<evidence type="ECO:0000313" key="3">
    <source>
        <dbReference type="Proteomes" id="UP000001933"/>
    </source>
</evidence>
<dbReference type="Proteomes" id="UP000001933">
    <property type="component" value="Chromosome"/>
</dbReference>
<dbReference type="OrthoDB" id="9788420at2"/>
<dbReference type="RefSeq" id="WP_011416901.1">
    <property type="nucleotide sequence ID" value="NC_007759.1"/>
</dbReference>
<dbReference type="Pfam" id="PF02470">
    <property type="entry name" value="MlaD"/>
    <property type="match status" value="1"/>
</dbReference>
<dbReference type="AlphaFoldDB" id="Q2LS06"/>
<protein>
    <submittedName>
        <fullName evidence="2">ABC-type transport system involved in resistance to organic solvents, periplasmic component</fullName>
    </submittedName>
</protein>
<proteinExistence type="predicted"/>
<organism evidence="2 3">
    <name type="scientific">Syntrophus aciditrophicus (strain SB)</name>
    <dbReference type="NCBI Taxonomy" id="56780"/>
    <lineage>
        <taxon>Bacteria</taxon>
        <taxon>Pseudomonadati</taxon>
        <taxon>Thermodesulfobacteriota</taxon>
        <taxon>Syntrophia</taxon>
        <taxon>Syntrophales</taxon>
        <taxon>Syntrophaceae</taxon>
        <taxon>Syntrophus</taxon>
    </lineage>
</organism>
<dbReference type="STRING" id="56780.SYN_00409"/>
<dbReference type="PANTHER" id="PTHR33371">
    <property type="entry name" value="INTERMEMBRANE PHOSPHOLIPID TRANSPORT SYSTEM BINDING PROTEIN MLAD-RELATED"/>
    <property type="match status" value="1"/>
</dbReference>
<dbReference type="EMBL" id="CP000252">
    <property type="protein sequence ID" value="ABC76868.1"/>
    <property type="molecule type" value="Genomic_DNA"/>
</dbReference>
<dbReference type="PANTHER" id="PTHR33371:SF4">
    <property type="entry name" value="INTERMEMBRANE PHOSPHOLIPID TRANSPORT SYSTEM BINDING PROTEIN MLAD"/>
    <property type="match status" value="1"/>
</dbReference>
<gene>
    <name evidence="2" type="ORF">SYN_00409</name>
</gene>
<dbReference type="HOGENOM" id="CLU_034188_0_0_7"/>
<dbReference type="GO" id="GO:0005548">
    <property type="term" value="F:phospholipid transporter activity"/>
    <property type="evidence" value="ECO:0007669"/>
    <property type="project" value="TreeGrafter"/>
</dbReference>
<feature type="domain" description="Mce/MlaD" evidence="1">
    <location>
        <begin position="37"/>
        <end position="113"/>
    </location>
</feature>
<evidence type="ECO:0000313" key="2">
    <source>
        <dbReference type="EMBL" id="ABC76868.1"/>
    </source>
</evidence>
<evidence type="ECO:0000259" key="1">
    <source>
        <dbReference type="Pfam" id="PF02470"/>
    </source>
</evidence>
<name>Q2LS06_SYNAS</name>
<reference evidence="2 3" key="1">
    <citation type="journal article" date="2007" name="Proc. Natl. Acad. Sci. U.S.A.">
        <title>The genome of Syntrophus aciditrophicus: life at the thermodynamic limit of microbial growth.</title>
        <authorList>
            <person name="McInerney M.J."/>
            <person name="Rohlin L."/>
            <person name="Mouttaki H."/>
            <person name="Kim U."/>
            <person name="Krupp R.S."/>
            <person name="Rios-Hernandez L."/>
            <person name="Sieber J."/>
            <person name="Struchtemeyer C.G."/>
            <person name="Bhattacharyya A."/>
            <person name="Campbell J.W."/>
            <person name="Gunsalus R.P."/>
        </authorList>
    </citation>
    <scope>NUCLEOTIDE SEQUENCE [LARGE SCALE GENOMIC DNA]</scope>
    <source>
        <strain evidence="2 3">SB</strain>
    </source>
</reference>
<accession>Q2LS06</accession>